<dbReference type="EMBL" id="JAALHA020000025">
    <property type="protein sequence ID" value="MDR9899486.1"/>
    <property type="molecule type" value="Genomic_DNA"/>
</dbReference>
<comment type="caution">
    <text evidence="1">The sequence shown here is derived from an EMBL/GenBank/DDBJ whole genome shotgun (WGS) entry which is preliminary data.</text>
</comment>
<proteinExistence type="predicted"/>
<protein>
    <submittedName>
        <fullName evidence="1">Uncharacterized protein</fullName>
    </submittedName>
</protein>
<keyword evidence="2" id="KW-1185">Reference proteome</keyword>
<dbReference type="AlphaFoldDB" id="A0AAP5IDB2"/>
<gene>
    <name evidence="1" type="ORF">G7B40_033745</name>
</gene>
<evidence type="ECO:0000313" key="2">
    <source>
        <dbReference type="Proteomes" id="UP000667802"/>
    </source>
</evidence>
<dbReference type="Proteomes" id="UP000667802">
    <property type="component" value="Unassembled WGS sequence"/>
</dbReference>
<sequence length="135" mass="15693">MARQSKEQILEFLADLASPVSPEVFAGFGSEFLLNKYQWEKQNELMEKEEEYITHWVEQQPVIPTLDILLDIALHPPGADFYNGIAQRRQQDWEYFLAKLIYQLGIKDRAALVSRLEATEKQENPIIKTVKESLI</sequence>
<name>A0AAP5IDB2_9CYAN</name>
<accession>A0AAP5IDB2</accession>
<dbReference type="RefSeq" id="WP_208342835.1">
    <property type="nucleotide sequence ID" value="NZ_CAWQFN010000212.1"/>
</dbReference>
<reference evidence="2" key="1">
    <citation type="journal article" date="2021" name="Science">
        <title>Hunting the eagle killer: A cyanobacterial neurotoxin causes vacuolar myelinopathy.</title>
        <authorList>
            <person name="Breinlinger S."/>
            <person name="Phillips T.J."/>
            <person name="Haram B.N."/>
            <person name="Mares J."/>
            <person name="Martinez Yerena J.A."/>
            <person name="Hrouzek P."/>
            <person name="Sobotka R."/>
            <person name="Henderson W.M."/>
            <person name="Schmieder P."/>
            <person name="Williams S.M."/>
            <person name="Lauderdale J.D."/>
            <person name="Wilde H.D."/>
            <person name="Gerrin W."/>
            <person name="Kust A."/>
            <person name="Washington J.W."/>
            <person name="Wagner C."/>
            <person name="Geier B."/>
            <person name="Liebeke M."/>
            <person name="Enke H."/>
            <person name="Niedermeyer T.H.J."/>
            <person name="Wilde S.B."/>
        </authorList>
    </citation>
    <scope>NUCLEOTIDE SEQUENCE [LARGE SCALE GENOMIC DNA]</scope>
    <source>
        <strain evidence="2">Thurmond2011</strain>
    </source>
</reference>
<evidence type="ECO:0000313" key="1">
    <source>
        <dbReference type="EMBL" id="MDR9899486.1"/>
    </source>
</evidence>
<organism evidence="1 2">
    <name type="scientific">Aetokthonos hydrillicola Thurmond2011</name>
    <dbReference type="NCBI Taxonomy" id="2712845"/>
    <lineage>
        <taxon>Bacteria</taxon>
        <taxon>Bacillati</taxon>
        <taxon>Cyanobacteriota</taxon>
        <taxon>Cyanophyceae</taxon>
        <taxon>Nostocales</taxon>
        <taxon>Hapalosiphonaceae</taxon>
        <taxon>Aetokthonos</taxon>
    </lineage>
</organism>